<dbReference type="Gene3D" id="1.20.58.520">
    <property type="entry name" value="Amidohydrolase"/>
    <property type="match status" value="1"/>
</dbReference>
<dbReference type="SUPFAM" id="SSF51556">
    <property type="entry name" value="Metallo-dependent hydrolases"/>
    <property type="match status" value="1"/>
</dbReference>
<proteinExistence type="predicted"/>
<feature type="non-terminal residue" evidence="1">
    <location>
        <position position="1"/>
    </location>
</feature>
<dbReference type="InterPro" id="IPR032466">
    <property type="entry name" value="Metal_Hydrolase"/>
</dbReference>
<gene>
    <name evidence="1" type="ORF">S12H4_25481</name>
</gene>
<accession>X1S688</accession>
<evidence type="ECO:0000313" key="1">
    <source>
        <dbReference type="EMBL" id="GAI74631.1"/>
    </source>
</evidence>
<comment type="caution">
    <text evidence="1">The sequence shown here is derived from an EMBL/GenBank/DDBJ whole genome shotgun (WGS) entry which is preliminary data.</text>
</comment>
<name>X1S688_9ZZZZ</name>
<dbReference type="EMBL" id="BARW01014322">
    <property type="protein sequence ID" value="GAI74631.1"/>
    <property type="molecule type" value="Genomic_DNA"/>
</dbReference>
<evidence type="ECO:0008006" key="2">
    <source>
        <dbReference type="Google" id="ProtNLM"/>
    </source>
</evidence>
<feature type="non-terminal residue" evidence="1">
    <location>
        <position position="46"/>
    </location>
</feature>
<reference evidence="1" key="1">
    <citation type="journal article" date="2014" name="Front. Microbiol.">
        <title>High frequency of phylogenetically diverse reductive dehalogenase-homologous genes in deep subseafloor sedimentary metagenomes.</title>
        <authorList>
            <person name="Kawai M."/>
            <person name="Futagami T."/>
            <person name="Toyoda A."/>
            <person name="Takaki Y."/>
            <person name="Nishi S."/>
            <person name="Hori S."/>
            <person name="Arai W."/>
            <person name="Tsubouchi T."/>
            <person name="Morono Y."/>
            <person name="Uchiyama I."/>
            <person name="Ito T."/>
            <person name="Fujiyama A."/>
            <person name="Inagaki F."/>
            <person name="Takami H."/>
        </authorList>
    </citation>
    <scope>NUCLEOTIDE SEQUENCE</scope>
    <source>
        <strain evidence="1">Expedition CK06-06</strain>
    </source>
</reference>
<sequence length="46" mass="5187">IILTVGTDAAVPYATHYNVWKELKNFLKYTDMTTQEALHFATKGNA</sequence>
<protein>
    <recommendedName>
        <fullName evidence="2">Amidohydrolase-related domain-containing protein</fullName>
    </recommendedName>
</protein>
<organism evidence="1">
    <name type="scientific">marine sediment metagenome</name>
    <dbReference type="NCBI Taxonomy" id="412755"/>
    <lineage>
        <taxon>unclassified sequences</taxon>
        <taxon>metagenomes</taxon>
        <taxon>ecological metagenomes</taxon>
    </lineage>
</organism>
<dbReference type="AlphaFoldDB" id="X1S688"/>